<dbReference type="EMBL" id="JAFBEB010000003">
    <property type="protein sequence ID" value="MBM7589795.1"/>
    <property type="molecule type" value="Genomic_DNA"/>
</dbReference>
<proteinExistence type="predicted"/>
<dbReference type="RefSeq" id="WP_204517512.1">
    <property type="nucleotide sequence ID" value="NZ_BAABIN010000033.1"/>
</dbReference>
<accession>A0A938Y246</accession>
<sequence length="275" mass="30489">MGKANYSLSLEELVLCLHLLGHTEAGAALMQTIVGELPEKELETRLLVAGHSLMARDWLELIVDEQGARHQLTAELAEVVEILAKADFSIGLQQFDQGQEKKLVFHVKADKFVEHDSSLGVVQKVFVHDRYQSMVEQAVAAFQLQGYAETSLPETGLPSDFLDNLAAFRTMEAERIQTMLEVSGVPAALAQLLAEDLQRPRRVINVMRIDYDEQQGPVSDAGFFMLAGNTRLWIVLQEGTDAEMKLRICSGSTTAFAAELKKLLGIDRTPEIRPV</sequence>
<dbReference type="Proteomes" id="UP000717624">
    <property type="component" value="Unassembled WGS sequence"/>
</dbReference>
<evidence type="ECO:0000313" key="2">
    <source>
        <dbReference type="Proteomes" id="UP000717624"/>
    </source>
</evidence>
<evidence type="ECO:0000313" key="1">
    <source>
        <dbReference type="EMBL" id="MBM7589795.1"/>
    </source>
</evidence>
<dbReference type="AlphaFoldDB" id="A0A938Y246"/>
<name>A0A938Y246_9BACL</name>
<protein>
    <submittedName>
        <fullName evidence="1">Uncharacterized protein</fullName>
    </submittedName>
</protein>
<organism evidence="1 2">
    <name type="scientific">Brevibacillus fulvus</name>
    <dbReference type="NCBI Taxonomy" id="1125967"/>
    <lineage>
        <taxon>Bacteria</taxon>
        <taxon>Bacillati</taxon>
        <taxon>Bacillota</taxon>
        <taxon>Bacilli</taxon>
        <taxon>Bacillales</taxon>
        <taxon>Paenibacillaceae</taxon>
        <taxon>Brevibacillus</taxon>
    </lineage>
</organism>
<reference evidence="1" key="1">
    <citation type="submission" date="2021-01" db="EMBL/GenBank/DDBJ databases">
        <title>Genomic Encyclopedia of Type Strains, Phase IV (KMG-IV): sequencing the most valuable type-strain genomes for metagenomic binning, comparative biology and taxonomic classification.</title>
        <authorList>
            <person name="Goeker M."/>
        </authorList>
    </citation>
    <scope>NUCLEOTIDE SEQUENCE</scope>
    <source>
        <strain evidence="1">DSM 25523</strain>
    </source>
</reference>
<gene>
    <name evidence="1" type="ORF">JOD01_001395</name>
</gene>
<keyword evidence="2" id="KW-1185">Reference proteome</keyword>
<comment type="caution">
    <text evidence="1">The sequence shown here is derived from an EMBL/GenBank/DDBJ whole genome shotgun (WGS) entry which is preliminary data.</text>
</comment>